<feature type="domain" description="Peptidase S9 prolyl oligopeptidase catalytic" evidence="3">
    <location>
        <begin position="451"/>
        <end position="652"/>
    </location>
</feature>
<protein>
    <submittedName>
        <fullName evidence="4">Peptidase S9</fullName>
    </submittedName>
</protein>
<keyword evidence="1" id="KW-0378">Hydrolase</keyword>
<dbReference type="SUPFAM" id="SSF53474">
    <property type="entry name" value="alpha/beta-Hydrolases"/>
    <property type="match status" value="1"/>
</dbReference>
<proteinExistence type="predicted"/>
<dbReference type="Gene3D" id="2.120.10.30">
    <property type="entry name" value="TolB, C-terminal domain"/>
    <property type="match status" value="2"/>
</dbReference>
<dbReference type="GO" id="GO:0004252">
    <property type="term" value="F:serine-type endopeptidase activity"/>
    <property type="evidence" value="ECO:0007669"/>
    <property type="project" value="TreeGrafter"/>
</dbReference>
<reference evidence="4 5" key="1">
    <citation type="submission" date="2015-12" db="EMBL/GenBank/DDBJ databases">
        <authorList>
            <person name="Shamseldin A."/>
            <person name="Moawad H."/>
            <person name="Abd El-Rahim W.M."/>
            <person name="Sadowsky M.J."/>
        </authorList>
    </citation>
    <scope>NUCLEOTIDE SEQUENCE [LARGE SCALE GENOMIC DNA]</scope>
    <source>
        <strain evidence="4 5">Ar51</strain>
    </source>
</reference>
<dbReference type="GO" id="GO:0006508">
    <property type="term" value="P:proteolysis"/>
    <property type="evidence" value="ECO:0007669"/>
    <property type="project" value="InterPro"/>
</dbReference>
<dbReference type="PANTHER" id="PTHR42776">
    <property type="entry name" value="SERINE PEPTIDASE S9 FAMILY MEMBER"/>
    <property type="match status" value="1"/>
</dbReference>
<accession>A0A0U3FWJ3</accession>
<dbReference type="Proteomes" id="UP000065151">
    <property type="component" value="Chromosome"/>
</dbReference>
<dbReference type="InterPro" id="IPR029058">
    <property type="entry name" value="AB_hydrolase_fold"/>
</dbReference>
<dbReference type="AlphaFoldDB" id="A0A0U3FWJ3"/>
<dbReference type="Pfam" id="PF07676">
    <property type="entry name" value="PD40"/>
    <property type="match status" value="2"/>
</dbReference>
<evidence type="ECO:0000313" key="5">
    <source>
        <dbReference type="Proteomes" id="UP000065151"/>
    </source>
</evidence>
<dbReference type="InterPro" id="IPR011659">
    <property type="entry name" value="WD40"/>
</dbReference>
<evidence type="ECO:0000259" key="3">
    <source>
        <dbReference type="Pfam" id="PF00326"/>
    </source>
</evidence>
<dbReference type="RefSeq" id="WP_058932458.1">
    <property type="nucleotide sequence ID" value="NZ_CP013747.1"/>
</dbReference>
<dbReference type="PANTHER" id="PTHR42776:SF27">
    <property type="entry name" value="DIPEPTIDYL PEPTIDASE FAMILY MEMBER 6"/>
    <property type="match status" value="1"/>
</dbReference>
<dbReference type="SUPFAM" id="SSF82171">
    <property type="entry name" value="DPP6 N-terminal domain-like"/>
    <property type="match status" value="1"/>
</dbReference>
<dbReference type="Gene3D" id="3.40.50.1820">
    <property type="entry name" value="alpha/beta hydrolase"/>
    <property type="match status" value="1"/>
</dbReference>
<evidence type="ECO:0000256" key="2">
    <source>
        <dbReference type="ARBA" id="ARBA00022825"/>
    </source>
</evidence>
<keyword evidence="2" id="KW-0720">Serine protease</keyword>
<evidence type="ECO:0000256" key="1">
    <source>
        <dbReference type="ARBA" id="ARBA00022801"/>
    </source>
</evidence>
<dbReference type="Pfam" id="PF00326">
    <property type="entry name" value="Peptidase_S9"/>
    <property type="match status" value="1"/>
</dbReference>
<dbReference type="InterPro" id="IPR001375">
    <property type="entry name" value="Peptidase_S9_cat"/>
</dbReference>
<name>A0A0U3FWJ3_9MICC</name>
<evidence type="ECO:0000313" key="4">
    <source>
        <dbReference type="EMBL" id="ALV43431.1"/>
    </source>
</evidence>
<keyword evidence="2" id="KW-0645">Protease</keyword>
<gene>
    <name evidence="4" type="ORF">AU252_21525</name>
</gene>
<sequence length="665" mass="71172">MKPEHLPLLNSVSAPAVHPDGSRAVVSVTRPDFTADSYVGQLWNIPLNQEQLPRRITRGFRDTGPAFSPDGLVLAFLRTGGPSSKAQLVVVEAGGGEPQVITDRLLGVESFAWSPDSHRIVFSSREPEAGRYGSSEAITAEAEAPRLISSYQYRLNSVGYTRDKPQQLFIVDVPELGGEPLAPPAAPSLPEARQLTSLATDASSGVFSADGSAVYFVAAPPENDDDLATLVYRVPVTGGDPLPVDKGVAAPQTVSEVRQSRDGRWLFYIARDLGGSGRDFVARNAVLYCVTADGGVPVALTDPELMDVAAPGARIELRGPDHALVLNNAQGSVELLELGATGGHALLVHGDKVVTGAAWAGGSLLVVFGDPSTHGDVGVLDDGQLRLLTDFSAVLRTQTDIVVPQELTFEAPDGYPVHGWLVRPAGKGPHPVLLNIHGGPFAQFTVALFDEAQVYAAAGYAVLMCNPRGSAGYGREHGLAIKGRFGTDDMEDVLAFLDGALAKFPALDAGRLGIMGGSYGGYLTAWTIAHHHRFQGAIVERGFLDPVSFEGSADIGWYFGSEYLGSSTVGVAAQSPFEHVGIVQTPTLVIHSENDLRCPLEQGQRYFTALKRRGVEAQLLVFPGEDHELSRSGRPQHRRQRFEHILRWWARFLPTDANPADAPPE</sequence>
<organism evidence="4">
    <name type="scientific">Pseudarthrobacter sulfonivorans</name>
    <dbReference type="NCBI Taxonomy" id="121292"/>
    <lineage>
        <taxon>Bacteria</taxon>
        <taxon>Bacillati</taxon>
        <taxon>Actinomycetota</taxon>
        <taxon>Actinomycetes</taxon>
        <taxon>Micrococcales</taxon>
        <taxon>Micrococcaceae</taxon>
        <taxon>Pseudarthrobacter</taxon>
    </lineage>
</organism>
<dbReference type="EMBL" id="CP013747">
    <property type="protein sequence ID" value="ALV43431.1"/>
    <property type="molecule type" value="Genomic_DNA"/>
</dbReference>
<dbReference type="STRING" id="121292.AU252_21525"/>
<dbReference type="InterPro" id="IPR011042">
    <property type="entry name" value="6-blade_b-propeller_TolB-like"/>
</dbReference>
<dbReference type="KEGG" id="psul:AU252_21525"/>